<sequence length="797" mass="92309">MAKIQQVKKRDGRVVDFEPRRIENAIQQASIATDSHLPNLIINDITRLIIEETEEKFTDKVPGVEDIQDVVEQKLVENNFFDVAKAYILYRREREEMRRSEEFDKADKTDEDWINVKKRDGSLKGFDNGEIRNTLTKFSKDIDTTLDLDSIVKNCKKNVYDGITTSEINQVLIMVLRAQVEYEPVFSLLATRVLFNDLYKEILNADRFSAGFSTLYQNMFERQLKQGVSIGRLDPRLLVFDIHQLIEVIRPERDDNFRYLGAQTLYDRYFLKGYDQSVIELPQYFWMRIAMGLAINEKNREEKAIKFYNVMSHLHYVPSTPTLFHSGTTHPQMSSCYLTTVEDNLAHIFKCIGDNAQLAKWSGGIGNDWTNIRATGSTIRSTNVNSQGVIPFLKIVDSATGAINRSGKRRGATCVYLETWHYDIEDFIELRKNTGDDRRRTHDTNTANWIPDLFMKRVLNNEDWILFSPDEVPDLHHVYGRKFEERYEHYERKAERGEIKLWRKIKAIDLWRKMVTQLYETGHPWITFKDPCNIRSPQSHIGTIHSSNLCTEITLNTSRDETAVCNLGSINISNHIYKGKLDRELLQETIKVAMRMLDNVIDLNFYPTSEAENSNLKHRPIGLGLMGFQDALYKMDLQFDSVNAVKFSDDMMEFISFHSILASSEIAREKGCYESFSGSKWDQGLFPIDTLRQLGQERDMEIEVDLTNQLDWSVVKEHVKEYGMRNSNCMAIAPTATIANISGCFPSIEPIYKNIYAKSNLSGEFTMINCFLIQELSKEGLWNREMLEKLKYHDGSS</sequence>
<dbReference type="GO" id="GO:0005971">
    <property type="term" value="C:ribonucleoside-diphosphate reductase complex"/>
    <property type="evidence" value="ECO:0007669"/>
    <property type="project" value="TreeGrafter"/>
</dbReference>
<organism evidence="9">
    <name type="scientific">marine metagenome</name>
    <dbReference type="NCBI Taxonomy" id="408172"/>
    <lineage>
        <taxon>unclassified sequences</taxon>
        <taxon>metagenomes</taxon>
        <taxon>ecological metagenomes</taxon>
    </lineage>
</organism>
<evidence type="ECO:0000313" key="9">
    <source>
        <dbReference type="EMBL" id="SVA67135.1"/>
    </source>
</evidence>
<dbReference type="Pfam" id="PF03477">
    <property type="entry name" value="ATP-cone"/>
    <property type="match status" value="2"/>
</dbReference>
<proteinExistence type="inferred from homology"/>
<name>A0A381XQY3_9ZZZZ</name>
<dbReference type="PROSITE" id="PS00089">
    <property type="entry name" value="RIBORED_LARGE"/>
    <property type="match status" value="1"/>
</dbReference>
<dbReference type="Pfam" id="PF02867">
    <property type="entry name" value="Ribonuc_red_lgC"/>
    <property type="match status" value="1"/>
</dbReference>
<protein>
    <recommendedName>
        <fullName evidence="2">ribonucleoside-diphosphate reductase</fullName>
        <ecNumber evidence="2">1.17.4.1</ecNumber>
    </recommendedName>
</protein>
<dbReference type="InterPro" id="IPR013509">
    <property type="entry name" value="RNR_lsu_N"/>
</dbReference>
<dbReference type="PANTHER" id="PTHR11573">
    <property type="entry name" value="RIBONUCLEOSIDE-DIPHOSPHATE REDUCTASE LARGE CHAIN"/>
    <property type="match status" value="1"/>
</dbReference>
<dbReference type="InterPro" id="IPR008926">
    <property type="entry name" value="RNR_R1-su_N"/>
</dbReference>
<evidence type="ECO:0000256" key="3">
    <source>
        <dbReference type="ARBA" id="ARBA00022533"/>
    </source>
</evidence>
<feature type="domain" description="ATP-cone" evidence="8">
    <location>
        <begin position="114"/>
        <end position="204"/>
    </location>
</feature>
<evidence type="ECO:0000256" key="2">
    <source>
        <dbReference type="ARBA" id="ARBA00012274"/>
    </source>
</evidence>
<dbReference type="PROSITE" id="PS51161">
    <property type="entry name" value="ATP_CONE"/>
    <property type="match status" value="2"/>
</dbReference>
<dbReference type="EC" id="1.17.4.1" evidence="2"/>
<dbReference type="InterPro" id="IPR000788">
    <property type="entry name" value="RNR_lg_C"/>
</dbReference>
<keyword evidence="3" id="KW-0021">Allosteric enzyme</keyword>
<dbReference type="NCBIfam" id="NF005544">
    <property type="entry name" value="PRK07207.1"/>
    <property type="match status" value="1"/>
</dbReference>
<dbReference type="SUPFAM" id="SSF51998">
    <property type="entry name" value="PFL-like glycyl radical enzymes"/>
    <property type="match status" value="1"/>
</dbReference>
<dbReference type="InterPro" id="IPR013346">
    <property type="entry name" value="NrdE_NrdA_C"/>
</dbReference>
<dbReference type="PANTHER" id="PTHR11573:SF6">
    <property type="entry name" value="RIBONUCLEOSIDE-DIPHOSPHATE REDUCTASE LARGE SUBUNIT"/>
    <property type="match status" value="1"/>
</dbReference>
<dbReference type="GO" id="GO:0009263">
    <property type="term" value="P:deoxyribonucleotide biosynthetic process"/>
    <property type="evidence" value="ECO:0007669"/>
    <property type="project" value="UniProtKB-KW"/>
</dbReference>
<reference evidence="9" key="1">
    <citation type="submission" date="2018-05" db="EMBL/GenBank/DDBJ databases">
        <authorList>
            <person name="Lanie J.A."/>
            <person name="Ng W.-L."/>
            <person name="Kazmierczak K.M."/>
            <person name="Andrzejewski T.M."/>
            <person name="Davidsen T.M."/>
            <person name="Wayne K.J."/>
            <person name="Tettelin H."/>
            <person name="Glass J.I."/>
            <person name="Rusch D."/>
            <person name="Podicherti R."/>
            <person name="Tsui H.-C.T."/>
            <person name="Winkler M.E."/>
        </authorList>
    </citation>
    <scope>NUCLEOTIDE SEQUENCE</scope>
</reference>
<dbReference type="GO" id="GO:0005524">
    <property type="term" value="F:ATP binding"/>
    <property type="evidence" value="ECO:0007669"/>
    <property type="project" value="UniProtKB-KW"/>
</dbReference>
<dbReference type="EMBL" id="UINC01016052">
    <property type="protein sequence ID" value="SVA67135.1"/>
    <property type="molecule type" value="Genomic_DNA"/>
</dbReference>
<keyword evidence="4" id="KW-0547">Nucleotide-binding</keyword>
<dbReference type="SUPFAM" id="SSF48168">
    <property type="entry name" value="R1 subunit of ribonucleotide reductase, N-terminal domain"/>
    <property type="match status" value="1"/>
</dbReference>
<gene>
    <name evidence="9" type="ORF">METZ01_LOCUS119989</name>
</gene>
<dbReference type="InterPro" id="IPR039718">
    <property type="entry name" value="Rrm1"/>
</dbReference>
<evidence type="ECO:0000256" key="4">
    <source>
        <dbReference type="ARBA" id="ARBA00022741"/>
    </source>
</evidence>
<keyword evidence="5" id="KW-0067">ATP-binding</keyword>
<dbReference type="PRINTS" id="PR01183">
    <property type="entry name" value="RIBORDTASEM1"/>
</dbReference>
<feature type="non-terminal residue" evidence="9">
    <location>
        <position position="797"/>
    </location>
</feature>
<dbReference type="Pfam" id="PF00317">
    <property type="entry name" value="Ribonuc_red_lgN"/>
    <property type="match status" value="1"/>
</dbReference>
<dbReference type="UniPathway" id="UPA00326"/>
<dbReference type="InterPro" id="IPR005144">
    <property type="entry name" value="ATP-cone_dom"/>
</dbReference>
<evidence type="ECO:0000256" key="1">
    <source>
        <dbReference type="ARBA" id="ARBA00010406"/>
    </source>
</evidence>
<evidence type="ECO:0000256" key="7">
    <source>
        <dbReference type="ARBA" id="ARBA00023116"/>
    </source>
</evidence>
<dbReference type="CDD" id="cd01679">
    <property type="entry name" value="RNR_I"/>
    <property type="match status" value="1"/>
</dbReference>
<dbReference type="Gene3D" id="3.20.70.20">
    <property type="match status" value="1"/>
</dbReference>
<dbReference type="NCBIfam" id="TIGR02506">
    <property type="entry name" value="NrdE_NrdA"/>
    <property type="match status" value="1"/>
</dbReference>
<comment type="similarity">
    <text evidence="1">Belongs to the ribonucleoside diphosphate reductase large chain family.</text>
</comment>
<keyword evidence="7" id="KW-0215">Deoxyribonucleotide synthesis</keyword>
<evidence type="ECO:0000259" key="8">
    <source>
        <dbReference type="PROSITE" id="PS51161"/>
    </source>
</evidence>
<keyword evidence="6" id="KW-0560">Oxidoreductase</keyword>
<feature type="domain" description="ATP-cone" evidence="8">
    <location>
        <begin position="5"/>
        <end position="98"/>
    </location>
</feature>
<dbReference type="AlphaFoldDB" id="A0A381XQY3"/>
<evidence type="ECO:0000256" key="6">
    <source>
        <dbReference type="ARBA" id="ARBA00023002"/>
    </source>
</evidence>
<evidence type="ECO:0000256" key="5">
    <source>
        <dbReference type="ARBA" id="ARBA00022840"/>
    </source>
</evidence>
<dbReference type="GO" id="GO:0004748">
    <property type="term" value="F:ribonucleoside-diphosphate reductase activity, thioredoxin disulfide as acceptor"/>
    <property type="evidence" value="ECO:0007669"/>
    <property type="project" value="UniProtKB-EC"/>
</dbReference>
<accession>A0A381XQY3</accession>